<protein>
    <submittedName>
        <fullName evidence="1">Uncharacterized protein</fullName>
    </submittedName>
</protein>
<dbReference type="EMBL" id="ABWK02000009">
    <property type="protein sequence ID" value="EEX69719.1"/>
    <property type="molecule type" value="Genomic_DNA"/>
</dbReference>
<sequence length="45" mass="5046">MALPPKTAKTSREDGRCYAYYAQKTGLRGISIKSITNNACHLFLR</sequence>
<accession>C9KKR9</accession>
<gene>
    <name evidence="1" type="ORF">MITSMUL_03769</name>
</gene>
<keyword evidence="2" id="KW-1185">Reference proteome</keyword>
<proteinExistence type="predicted"/>
<evidence type="ECO:0000313" key="1">
    <source>
        <dbReference type="EMBL" id="EEX69719.1"/>
    </source>
</evidence>
<dbReference type="Proteomes" id="UP000003671">
    <property type="component" value="Unassembled WGS sequence"/>
</dbReference>
<name>C9KKR9_9FIRM</name>
<organism evidence="1 2">
    <name type="scientific">Mitsuokella multacida DSM 20544</name>
    <dbReference type="NCBI Taxonomy" id="500635"/>
    <lineage>
        <taxon>Bacteria</taxon>
        <taxon>Bacillati</taxon>
        <taxon>Bacillota</taxon>
        <taxon>Negativicutes</taxon>
        <taxon>Selenomonadales</taxon>
        <taxon>Selenomonadaceae</taxon>
        <taxon>Mitsuokella</taxon>
    </lineage>
</organism>
<dbReference type="HOGENOM" id="CLU_3202104_0_0_9"/>
<dbReference type="STRING" id="500635.MITSMUL_03769"/>
<dbReference type="AlphaFoldDB" id="C9KKR9"/>
<evidence type="ECO:0000313" key="2">
    <source>
        <dbReference type="Proteomes" id="UP000003671"/>
    </source>
</evidence>
<reference evidence="1" key="1">
    <citation type="submission" date="2009-09" db="EMBL/GenBank/DDBJ databases">
        <authorList>
            <person name="Weinstock G."/>
            <person name="Sodergren E."/>
            <person name="Clifton S."/>
            <person name="Fulton L."/>
            <person name="Fulton B."/>
            <person name="Courtney L."/>
            <person name="Fronick C."/>
            <person name="Harrison M."/>
            <person name="Strong C."/>
            <person name="Farmer C."/>
            <person name="Delahaunty K."/>
            <person name="Markovic C."/>
            <person name="Hall O."/>
            <person name="Minx P."/>
            <person name="Tomlinson C."/>
            <person name="Mitreva M."/>
            <person name="Nelson J."/>
            <person name="Hou S."/>
            <person name="Wollam A."/>
            <person name="Pepin K.H."/>
            <person name="Johnson M."/>
            <person name="Bhonagiri V."/>
            <person name="Nash W.E."/>
            <person name="Warren W."/>
            <person name="Chinwalla A."/>
            <person name="Mardis E.R."/>
            <person name="Wilson R.K."/>
        </authorList>
    </citation>
    <scope>NUCLEOTIDE SEQUENCE [LARGE SCALE GENOMIC DNA]</scope>
    <source>
        <strain evidence="1">DSM 20544</strain>
    </source>
</reference>
<comment type="caution">
    <text evidence="1">The sequence shown here is derived from an EMBL/GenBank/DDBJ whole genome shotgun (WGS) entry which is preliminary data.</text>
</comment>